<dbReference type="EC" id="6.2.1.3" evidence="3"/>
<dbReference type="EMBL" id="JAVDRL010000019">
    <property type="protein sequence ID" value="MDR6534099.1"/>
    <property type="molecule type" value="Genomic_DNA"/>
</dbReference>
<evidence type="ECO:0000259" key="1">
    <source>
        <dbReference type="Pfam" id="PF00501"/>
    </source>
</evidence>
<gene>
    <name evidence="3" type="ORF">J2800_004870</name>
</gene>
<dbReference type="InterPro" id="IPR025110">
    <property type="entry name" value="AMP-bd_C"/>
</dbReference>
<name>A0ABU1N6M2_9CAUL</name>
<dbReference type="RefSeq" id="WP_082564553.1">
    <property type="nucleotide sequence ID" value="NZ_JAVDRL010000019.1"/>
</dbReference>
<keyword evidence="3" id="KW-0436">Ligase</keyword>
<dbReference type="PANTHER" id="PTHR43767">
    <property type="entry name" value="LONG-CHAIN-FATTY-ACID--COA LIGASE"/>
    <property type="match status" value="1"/>
</dbReference>
<comment type="caution">
    <text evidence="3">The sequence shown here is derived from an EMBL/GenBank/DDBJ whole genome shotgun (WGS) entry which is preliminary data.</text>
</comment>
<evidence type="ECO:0000259" key="2">
    <source>
        <dbReference type="Pfam" id="PF13193"/>
    </source>
</evidence>
<dbReference type="Gene3D" id="3.40.50.12780">
    <property type="entry name" value="N-terminal domain of ligase-like"/>
    <property type="match status" value="1"/>
</dbReference>
<accession>A0ABU1N6M2</accession>
<organism evidence="3 4">
    <name type="scientific">Caulobacter rhizosphaerae</name>
    <dbReference type="NCBI Taxonomy" id="2010972"/>
    <lineage>
        <taxon>Bacteria</taxon>
        <taxon>Pseudomonadati</taxon>
        <taxon>Pseudomonadota</taxon>
        <taxon>Alphaproteobacteria</taxon>
        <taxon>Caulobacterales</taxon>
        <taxon>Caulobacteraceae</taxon>
        <taxon>Caulobacter</taxon>
    </lineage>
</organism>
<sequence>MSDTLHTLTLLDVLQEHRRSHPNRTALVQEGRRYTYADLEDRVNRLANLWESLGVGPGERVLWLGQNSLAVLEGILACSVLGAMFCPLNWRQSPDEIAFVIDDLQPRVLLWHEGEIGEAVKAARALAQWKQGTWIHFDEAGPDGYEGRLQGADPARRERAIDVHAGCVIIYTAAFGGRPNGAILSQAGVMAQNVNIMLVQALTSGTIFLNSGPHFHIGTLMVTLGVFHAGGANVMIRRTEVAVIAEALHAEKCSLAFLVPKTIDELHAFNADGRYDLAHFRSAALPTEDYSMMGYGQTEVGGLVTWAHYDRKATSIFGRTSPIAVVRVFDEDGNEVPDGEVGELGARGPTVGLGYWNRPEINARRTRFGWWLTNDLGRREPDGSINFVGPKVQMIKSGVENIYPAEVEGCLRSHPAVADAAVIGVPDPRWIQSVKAIIVRKPDAEVTDAELIEHCRARIASYKKPRWVEFASAIPRTPAGPTDYAALDAAYGGGGYPGGKDYKY</sequence>
<feature type="domain" description="AMP-binding enzyme C-terminal" evidence="2">
    <location>
        <begin position="406"/>
        <end position="480"/>
    </location>
</feature>
<dbReference type="SUPFAM" id="SSF56801">
    <property type="entry name" value="Acetyl-CoA synthetase-like"/>
    <property type="match status" value="1"/>
</dbReference>
<dbReference type="PANTHER" id="PTHR43767:SF1">
    <property type="entry name" value="NONRIBOSOMAL PEPTIDE SYNTHASE PES1 (EUROFUNG)-RELATED"/>
    <property type="match status" value="1"/>
</dbReference>
<dbReference type="InterPro" id="IPR045851">
    <property type="entry name" value="AMP-bd_C_sf"/>
</dbReference>
<dbReference type="Proteomes" id="UP001262754">
    <property type="component" value="Unassembled WGS sequence"/>
</dbReference>
<evidence type="ECO:0000313" key="3">
    <source>
        <dbReference type="EMBL" id="MDR6534099.1"/>
    </source>
</evidence>
<proteinExistence type="predicted"/>
<dbReference type="Gene3D" id="3.30.300.30">
    <property type="match status" value="1"/>
</dbReference>
<feature type="domain" description="AMP-dependent synthetase/ligase" evidence="1">
    <location>
        <begin position="15"/>
        <end position="356"/>
    </location>
</feature>
<reference evidence="3 4" key="1">
    <citation type="submission" date="2023-07" db="EMBL/GenBank/DDBJ databases">
        <title>Sorghum-associated microbial communities from plants grown in Nebraska, USA.</title>
        <authorList>
            <person name="Schachtman D."/>
        </authorList>
    </citation>
    <scope>NUCLEOTIDE SEQUENCE [LARGE SCALE GENOMIC DNA]</scope>
    <source>
        <strain evidence="3 4">DS2154</strain>
    </source>
</reference>
<keyword evidence="4" id="KW-1185">Reference proteome</keyword>
<evidence type="ECO:0000313" key="4">
    <source>
        <dbReference type="Proteomes" id="UP001262754"/>
    </source>
</evidence>
<dbReference type="InterPro" id="IPR042099">
    <property type="entry name" value="ANL_N_sf"/>
</dbReference>
<dbReference type="InterPro" id="IPR050237">
    <property type="entry name" value="ATP-dep_AMP-bd_enzyme"/>
</dbReference>
<dbReference type="GO" id="GO:0004467">
    <property type="term" value="F:long-chain fatty acid-CoA ligase activity"/>
    <property type="evidence" value="ECO:0007669"/>
    <property type="project" value="UniProtKB-EC"/>
</dbReference>
<dbReference type="InterPro" id="IPR000873">
    <property type="entry name" value="AMP-dep_synth/lig_dom"/>
</dbReference>
<dbReference type="Pfam" id="PF13193">
    <property type="entry name" value="AMP-binding_C"/>
    <property type="match status" value="1"/>
</dbReference>
<dbReference type="Pfam" id="PF00501">
    <property type="entry name" value="AMP-binding"/>
    <property type="match status" value="1"/>
</dbReference>
<dbReference type="CDD" id="cd17636">
    <property type="entry name" value="PtmA"/>
    <property type="match status" value="1"/>
</dbReference>
<protein>
    <submittedName>
        <fullName evidence="3">Long-chain acyl-CoA synthetase</fullName>
        <ecNumber evidence="3">6.2.1.3</ecNumber>
    </submittedName>
</protein>